<evidence type="ECO:0000313" key="1">
    <source>
        <dbReference type="EMBL" id="KAK1121264.1"/>
    </source>
</evidence>
<evidence type="ECO:0000313" key="2">
    <source>
        <dbReference type="Proteomes" id="UP001177670"/>
    </source>
</evidence>
<name>A0AA40KI54_9HYME</name>
<feature type="non-terminal residue" evidence="1">
    <location>
        <position position="75"/>
    </location>
</feature>
<organism evidence="1 2">
    <name type="scientific">Melipona bicolor</name>
    <dbReference type="NCBI Taxonomy" id="60889"/>
    <lineage>
        <taxon>Eukaryota</taxon>
        <taxon>Metazoa</taxon>
        <taxon>Ecdysozoa</taxon>
        <taxon>Arthropoda</taxon>
        <taxon>Hexapoda</taxon>
        <taxon>Insecta</taxon>
        <taxon>Pterygota</taxon>
        <taxon>Neoptera</taxon>
        <taxon>Endopterygota</taxon>
        <taxon>Hymenoptera</taxon>
        <taxon>Apocrita</taxon>
        <taxon>Aculeata</taxon>
        <taxon>Apoidea</taxon>
        <taxon>Anthophila</taxon>
        <taxon>Apidae</taxon>
        <taxon>Melipona</taxon>
    </lineage>
</organism>
<proteinExistence type="predicted"/>
<dbReference type="Proteomes" id="UP001177670">
    <property type="component" value="Unassembled WGS sequence"/>
</dbReference>
<dbReference type="AlphaFoldDB" id="A0AA40KI54"/>
<sequence length="75" mass="8563">MRWAARVPYFNPMSPHAPIHKWKREFTMDRVHALGNDEGSINTLALSPTGSLLPGAYYRVPTPPRMSNYFCAANW</sequence>
<protein>
    <submittedName>
        <fullName evidence="1">Uncharacterized protein</fullName>
    </submittedName>
</protein>
<reference evidence="1" key="1">
    <citation type="submission" date="2021-10" db="EMBL/GenBank/DDBJ databases">
        <title>Melipona bicolor Genome sequencing and assembly.</title>
        <authorList>
            <person name="Araujo N.S."/>
            <person name="Arias M.C."/>
        </authorList>
    </citation>
    <scope>NUCLEOTIDE SEQUENCE</scope>
    <source>
        <strain evidence="1">USP_2M_L1-L4_2017</strain>
        <tissue evidence="1">Whole body</tissue>
    </source>
</reference>
<dbReference type="EMBL" id="JAHYIQ010000027">
    <property type="protein sequence ID" value="KAK1121264.1"/>
    <property type="molecule type" value="Genomic_DNA"/>
</dbReference>
<keyword evidence="2" id="KW-1185">Reference proteome</keyword>
<comment type="caution">
    <text evidence="1">The sequence shown here is derived from an EMBL/GenBank/DDBJ whole genome shotgun (WGS) entry which is preliminary data.</text>
</comment>
<gene>
    <name evidence="1" type="ORF">K0M31_010571</name>
</gene>
<accession>A0AA40KI54</accession>